<organism evidence="1 2">
    <name type="scientific">Vreelandella aquamarina</name>
    <dbReference type="NCBI Taxonomy" id="77097"/>
    <lineage>
        <taxon>Bacteria</taxon>
        <taxon>Pseudomonadati</taxon>
        <taxon>Pseudomonadota</taxon>
        <taxon>Gammaproteobacteria</taxon>
        <taxon>Oceanospirillales</taxon>
        <taxon>Halomonadaceae</taxon>
        <taxon>Vreelandella</taxon>
    </lineage>
</organism>
<dbReference type="EMBL" id="JABYQT010000006">
    <property type="protein sequence ID" value="MBZ5488081.1"/>
    <property type="molecule type" value="Genomic_DNA"/>
</dbReference>
<protein>
    <submittedName>
        <fullName evidence="1">LysE family transporter</fullName>
    </submittedName>
</protein>
<comment type="caution">
    <text evidence="1">The sequence shown here is derived from an EMBL/GenBank/DDBJ whole genome shotgun (WGS) entry which is preliminary data.</text>
</comment>
<proteinExistence type="predicted"/>
<dbReference type="Proteomes" id="UP001319846">
    <property type="component" value="Unassembled WGS sequence"/>
</dbReference>
<gene>
    <name evidence="1" type="ORF">HW452_11160</name>
</gene>
<reference evidence="1" key="1">
    <citation type="submission" date="2020-06" db="EMBL/GenBank/DDBJ databases">
        <title>Whole Genome Sequence of Halomonas aquamarina MB598.</title>
        <authorList>
            <person name="Pervaiz M."/>
            <person name="Fariq A."/>
            <person name="Yasmin A."/>
            <person name="Welch M."/>
        </authorList>
    </citation>
    <scope>NUCLEOTIDE SEQUENCE</scope>
    <source>
        <strain evidence="1">MB598</strain>
    </source>
</reference>
<name>A0ACC5VUY0_9GAMM</name>
<keyword evidence="2" id="KW-1185">Reference proteome</keyword>
<sequence length="205" mass="21379">MLGIILYGLGVMYTPGPVNLLGLNMGINGQAKRSIGFCLGVGSAMLFYLLVLGFAGAAWVGGQALMVLSALGCGYILYLAWKIARASAKLETAEAPTRVFGFRDGLIMQLLNPKAPVAVLPIVTLQFPAAGIQGVSLVAWAVGLGLLAVGAPGSYMALGALLGQRITNPRWVKRFNIVMAGLLAAVAVMIGFEHVWLPLARAVGI</sequence>
<accession>A0ACC5VUY0</accession>
<evidence type="ECO:0000313" key="2">
    <source>
        <dbReference type="Proteomes" id="UP001319846"/>
    </source>
</evidence>
<evidence type="ECO:0000313" key="1">
    <source>
        <dbReference type="EMBL" id="MBZ5488081.1"/>
    </source>
</evidence>